<dbReference type="EMBL" id="JAVDXV010000001">
    <property type="protein sequence ID" value="MDR7331136.1"/>
    <property type="molecule type" value="Genomic_DNA"/>
</dbReference>
<name>A0ABU2A1T0_9BURK</name>
<evidence type="ECO:0000313" key="2">
    <source>
        <dbReference type="EMBL" id="MDR7331136.1"/>
    </source>
</evidence>
<sequence length="215" mass="23245">MSSSGGLVPPPSRDFVPAADLLFAPPKSRQKALPCKTARPRAGSLRCANSRGRAELAPLRSARTVIAESVLEACFARPLEFTHRRRFKRGDPKQPTPTARLRRSLDLNTPNSRAAPAALHSAVLMSTACSRALTGAKRRSLALVTSGRRERSGSRLAAQRSAVPMRSEAPWYSCAVQRLFFGDFLLAPQKKVTALPGAHPGNLSMSSTLHKQTNP</sequence>
<organism evidence="2 3">
    <name type="scientific">Roseateles asaccharophilus</name>
    <dbReference type="NCBI Taxonomy" id="582607"/>
    <lineage>
        <taxon>Bacteria</taxon>
        <taxon>Pseudomonadati</taxon>
        <taxon>Pseudomonadota</taxon>
        <taxon>Betaproteobacteria</taxon>
        <taxon>Burkholderiales</taxon>
        <taxon>Sphaerotilaceae</taxon>
        <taxon>Roseateles</taxon>
    </lineage>
</organism>
<evidence type="ECO:0000313" key="3">
    <source>
        <dbReference type="Proteomes" id="UP001180825"/>
    </source>
</evidence>
<keyword evidence="3" id="KW-1185">Reference proteome</keyword>
<dbReference type="Proteomes" id="UP001180825">
    <property type="component" value="Unassembled WGS sequence"/>
</dbReference>
<proteinExistence type="predicted"/>
<gene>
    <name evidence="2" type="ORF">J2X21_000248</name>
</gene>
<evidence type="ECO:0000256" key="1">
    <source>
        <dbReference type="SAM" id="MobiDB-lite"/>
    </source>
</evidence>
<comment type="caution">
    <text evidence="2">The sequence shown here is derived from an EMBL/GenBank/DDBJ whole genome shotgun (WGS) entry which is preliminary data.</text>
</comment>
<feature type="compositionally biased region" description="Polar residues" evidence="1">
    <location>
        <begin position="203"/>
        <end position="215"/>
    </location>
</feature>
<reference evidence="2 3" key="1">
    <citation type="submission" date="2023-07" db="EMBL/GenBank/DDBJ databases">
        <title>Sorghum-associated microbial communities from plants grown in Nebraska, USA.</title>
        <authorList>
            <person name="Schachtman D."/>
        </authorList>
    </citation>
    <scope>NUCLEOTIDE SEQUENCE [LARGE SCALE GENOMIC DNA]</scope>
    <source>
        <strain evidence="2 3">BE316</strain>
    </source>
</reference>
<feature type="region of interest" description="Disordered" evidence="1">
    <location>
        <begin position="195"/>
        <end position="215"/>
    </location>
</feature>
<feature type="region of interest" description="Disordered" evidence="1">
    <location>
        <begin position="86"/>
        <end position="111"/>
    </location>
</feature>
<protein>
    <submittedName>
        <fullName evidence="2">Uncharacterized protein</fullName>
    </submittedName>
</protein>
<accession>A0ABU2A1T0</accession>